<feature type="compositionally biased region" description="Basic and acidic residues" evidence="1">
    <location>
        <begin position="80"/>
        <end position="90"/>
    </location>
</feature>
<organism evidence="2 3">
    <name type="scientific">Stephania japonica</name>
    <dbReference type="NCBI Taxonomy" id="461633"/>
    <lineage>
        <taxon>Eukaryota</taxon>
        <taxon>Viridiplantae</taxon>
        <taxon>Streptophyta</taxon>
        <taxon>Embryophyta</taxon>
        <taxon>Tracheophyta</taxon>
        <taxon>Spermatophyta</taxon>
        <taxon>Magnoliopsida</taxon>
        <taxon>Ranunculales</taxon>
        <taxon>Menispermaceae</taxon>
        <taxon>Menispermoideae</taxon>
        <taxon>Cissampelideae</taxon>
        <taxon>Stephania</taxon>
    </lineage>
</organism>
<dbReference type="PANTHER" id="PTHR37241:SF1">
    <property type="entry name" value="NEUROFILAMENT HEAVY PROTEIN"/>
    <property type="match status" value="1"/>
</dbReference>
<feature type="region of interest" description="Disordered" evidence="1">
    <location>
        <begin position="71"/>
        <end position="90"/>
    </location>
</feature>
<evidence type="ECO:0000313" key="2">
    <source>
        <dbReference type="EMBL" id="KAK9146787.1"/>
    </source>
</evidence>
<dbReference type="PANTHER" id="PTHR37241">
    <property type="entry name" value="NEUROFILAMENT HEAVY PROTEIN"/>
    <property type="match status" value="1"/>
</dbReference>
<dbReference type="EMBL" id="JBBNAE010000002">
    <property type="protein sequence ID" value="KAK9146787.1"/>
    <property type="molecule type" value="Genomic_DNA"/>
</dbReference>
<dbReference type="Proteomes" id="UP001417504">
    <property type="component" value="Unassembled WGS sequence"/>
</dbReference>
<evidence type="ECO:0000313" key="3">
    <source>
        <dbReference type="Proteomes" id="UP001417504"/>
    </source>
</evidence>
<accession>A0AAP0K6D0</accession>
<name>A0AAP0K6D0_9MAGN</name>
<gene>
    <name evidence="2" type="ORF">Sjap_006690</name>
</gene>
<comment type="caution">
    <text evidence="2">The sequence shown here is derived from an EMBL/GenBank/DDBJ whole genome shotgun (WGS) entry which is preliminary data.</text>
</comment>
<dbReference type="AlphaFoldDB" id="A0AAP0K6D0"/>
<keyword evidence="3" id="KW-1185">Reference proteome</keyword>
<protein>
    <submittedName>
        <fullName evidence="2">Uncharacterized protein</fullName>
    </submittedName>
</protein>
<sequence length="258" mass="29771">MARARVEKAFNFSKLRKDVETVDEKGFSSLETALATHNADEELNNESMEYSNKENENEQLNNESMEYNNKENENAAASEDNSRPMEERSERRASSLQLYYDEIYENIQAPMFFDFTCPEPPLLDEDRSWFCVSIGCNQQHEEIDHDALLESFRLRVLEVRRPNLLLPKAQSIANSKANVPTISKPFRLRTDATKVFDKTLKGSCTSAFHDMKYKKLMPTIPKPFRLRIDERAALREANLEKKHGIAPLKEIGKSEKGM</sequence>
<reference evidence="2 3" key="1">
    <citation type="submission" date="2024-01" db="EMBL/GenBank/DDBJ databases">
        <title>Genome assemblies of Stephania.</title>
        <authorList>
            <person name="Yang L."/>
        </authorList>
    </citation>
    <scope>NUCLEOTIDE SEQUENCE [LARGE SCALE GENOMIC DNA]</scope>
    <source>
        <strain evidence="2">QJT</strain>
        <tissue evidence="2">Leaf</tissue>
    </source>
</reference>
<proteinExistence type="predicted"/>
<feature type="region of interest" description="Disordered" evidence="1">
    <location>
        <begin position="33"/>
        <end position="61"/>
    </location>
</feature>
<evidence type="ECO:0000256" key="1">
    <source>
        <dbReference type="SAM" id="MobiDB-lite"/>
    </source>
</evidence>